<comment type="similarity">
    <text evidence="2 7">Belongs to the nonaspanin (TM9SF) (TC 9.A.2) family.</text>
</comment>
<evidence type="ECO:0000256" key="5">
    <source>
        <dbReference type="ARBA" id="ARBA00022989"/>
    </source>
</evidence>
<gene>
    <name evidence="8" type="ORF">F444_11028</name>
</gene>
<dbReference type="InterPro" id="IPR004240">
    <property type="entry name" value="EMP70"/>
</dbReference>
<reference evidence="8 9" key="1">
    <citation type="submission" date="2013-11" db="EMBL/GenBank/DDBJ databases">
        <title>The Genome Sequence of Phytophthora parasitica P1976.</title>
        <authorList>
            <consortium name="The Broad Institute Genomics Platform"/>
            <person name="Russ C."/>
            <person name="Tyler B."/>
            <person name="Panabieres F."/>
            <person name="Shan W."/>
            <person name="Tripathy S."/>
            <person name="Grunwald N."/>
            <person name="Machado M."/>
            <person name="Johnson C.S."/>
            <person name="Walker B."/>
            <person name="Young S."/>
            <person name="Zeng Q."/>
            <person name="Gargeya S."/>
            <person name="Fitzgerald M."/>
            <person name="Haas B."/>
            <person name="Abouelleil A."/>
            <person name="Allen A.W."/>
            <person name="Alvarado L."/>
            <person name="Arachchi H.M."/>
            <person name="Berlin A.M."/>
            <person name="Chapman S.B."/>
            <person name="Gainer-Dewar J."/>
            <person name="Goldberg J."/>
            <person name="Griggs A."/>
            <person name="Gujja S."/>
            <person name="Hansen M."/>
            <person name="Howarth C."/>
            <person name="Imamovic A."/>
            <person name="Ireland A."/>
            <person name="Larimer J."/>
            <person name="McCowan C."/>
            <person name="Murphy C."/>
            <person name="Pearson M."/>
            <person name="Poon T.W."/>
            <person name="Priest M."/>
            <person name="Roberts A."/>
            <person name="Saif S."/>
            <person name="Shea T."/>
            <person name="Sisk P."/>
            <person name="Sykes S."/>
            <person name="Wortman J."/>
            <person name="Nusbaum C."/>
            <person name="Birren B."/>
        </authorList>
    </citation>
    <scope>NUCLEOTIDE SEQUENCE [LARGE SCALE GENOMIC DNA]</scope>
    <source>
        <strain evidence="8 9">P1976</strain>
    </source>
</reference>
<keyword evidence="6 7" id="KW-0472">Membrane</keyword>
<organism evidence="8 9">
    <name type="scientific">Phytophthora nicotianae P1976</name>
    <dbReference type="NCBI Taxonomy" id="1317066"/>
    <lineage>
        <taxon>Eukaryota</taxon>
        <taxon>Sar</taxon>
        <taxon>Stramenopiles</taxon>
        <taxon>Oomycota</taxon>
        <taxon>Peronosporomycetes</taxon>
        <taxon>Peronosporales</taxon>
        <taxon>Peronosporaceae</taxon>
        <taxon>Phytophthora</taxon>
    </lineage>
</organism>
<proteinExistence type="inferred from homology"/>
<name>A0A081A269_PHYNI</name>
<accession>A0A081A269</accession>
<evidence type="ECO:0000256" key="1">
    <source>
        <dbReference type="ARBA" id="ARBA00004141"/>
    </source>
</evidence>
<comment type="caution">
    <text evidence="7">Lacks conserved residue(s) required for the propagation of feature annotation.</text>
</comment>
<feature type="transmembrane region" description="Helical" evidence="7">
    <location>
        <begin position="64"/>
        <end position="90"/>
    </location>
</feature>
<keyword evidence="4" id="KW-0732">Signal</keyword>
<evidence type="ECO:0000256" key="7">
    <source>
        <dbReference type="RuleBase" id="RU363079"/>
    </source>
</evidence>
<keyword evidence="5 7" id="KW-1133">Transmembrane helix</keyword>
<keyword evidence="3 7" id="KW-0812">Transmembrane</keyword>
<evidence type="ECO:0000313" key="8">
    <source>
        <dbReference type="EMBL" id="ETO72980.1"/>
    </source>
</evidence>
<sequence length="101" mass="11122">MSTIFSVSTSTPKPTCGRVDYCLQLVDHGASNKLRCTTVSYCQYSTYYYWTRLDVANFIGAMLYFGYMAVISGALALLTGAVGVGASLWFTRKIYASIKVD</sequence>
<comment type="caution">
    <text evidence="8">The sequence shown here is derived from an EMBL/GenBank/DDBJ whole genome shotgun (WGS) entry which is preliminary data.</text>
</comment>
<protein>
    <recommendedName>
        <fullName evidence="7">Transmembrane 9 superfamily member</fullName>
    </recommendedName>
</protein>
<evidence type="ECO:0000313" key="9">
    <source>
        <dbReference type="Proteomes" id="UP000028582"/>
    </source>
</evidence>
<comment type="subcellular location">
    <subcellularLocation>
        <location evidence="1">Membrane</location>
        <topology evidence="1">Multi-pass membrane protein</topology>
    </subcellularLocation>
</comment>
<dbReference type="PANTHER" id="PTHR10766">
    <property type="entry name" value="TRANSMEMBRANE 9 SUPERFAMILY PROTEIN"/>
    <property type="match status" value="1"/>
</dbReference>
<dbReference type="GO" id="GO:0072657">
    <property type="term" value="P:protein localization to membrane"/>
    <property type="evidence" value="ECO:0007669"/>
    <property type="project" value="TreeGrafter"/>
</dbReference>
<dbReference type="GO" id="GO:0016020">
    <property type="term" value="C:membrane"/>
    <property type="evidence" value="ECO:0007669"/>
    <property type="project" value="UniProtKB-SubCell"/>
</dbReference>
<dbReference type="PANTHER" id="PTHR10766:SF178">
    <property type="entry name" value="TRANSMEMBRANE 9 SUPERFAMILY MEMBER"/>
    <property type="match status" value="1"/>
</dbReference>
<evidence type="ECO:0000256" key="2">
    <source>
        <dbReference type="ARBA" id="ARBA00005227"/>
    </source>
</evidence>
<evidence type="ECO:0000256" key="3">
    <source>
        <dbReference type="ARBA" id="ARBA00022692"/>
    </source>
</evidence>
<dbReference type="EMBL" id="ANJA01001997">
    <property type="protein sequence ID" value="ETO72980.1"/>
    <property type="molecule type" value="Genomic_DNA"/>
</dbReference>
<dbReference type="Proteomes" id="UP000028582">
    <property type="component" value="Unassembled WGS sequence"/>
</dbReference>
<evidence type="ECO:0000256" key="6">
    <source>
        <dbReference type="ARBA" id="ARBA00023136"/>
    </source>
</evidence>
<dbReference type="AlphaFoldDB" id="A0A081A269"/>
<evidence type="ECO:0000256" key="4">
    <source>
        <dbReference type="ARBA" id="ARBA00022729"/>
    </source>
</evidence>